<organism evidence="2 3">
    <name type="scientific">Erwinia phage vB_EamM_Y3</name>
    <dbReference type="NCBI Taxonomy" id="1983553"/>
    <lineage>
        <taxon>Viruses</taxon>
        <taxon>Duplodnaviria</taxon>
        <taxon>Heunggongvirae</taxon>
        <taxon>Uroviricota</taxon>
        <taxon>Caudoviricetes</taxon>
        <taxon>Sasquatchvirus</taxon>
        <taxon>Sasquatchvirus Y3</taxon>
    </lineage>
</organism>
<dbReference type="EMBL" id="KY984068">
    <property type="protein sequence ID" value="ARW58923.1"/>
    <property type="molecule type" value="Genomic_DNA"/>
</dbReference>
<evidence type="ECO:0000313" key="2">
    <source>
        <dbReference type="EMBL" id="ARW58923.1"/>
    </source>
</evidence>
<proteinExistence type="predicted"/>
<gene>
    <name evidence="2" type="ORF">Y3_283</name>
</gene>
<evidence type="ECO:0000256" key="1">
    <source>
        <dbReference type="SAM" id="MobiDB-lite"/>
    </source>
</evidence>
<sequence>MIKQLPNIVKGMNCDDAADYVGLHEYSATVKGTWRLIHGLSASGERVVVLSVPQEHHVLPDYKGVQTLIHYGFKEVDALLALCIHRNEYAQMKKKDRAAKRKAAEVKQQPRRSGPVSLDDL</sequence>
<evidence type="ECO:0000313" key="3">
    <source>
        <dbReference type="Proteomes" id="UP000240568"/>
    </source>
</evidence>
<feature type="region of interest" description="Disordered" evidence="1">
    <location>
        <begin position="95"/>
        <end position="121"/>
    </location>
</feature>
<accession>A0A2H4IBJ1</accession>
<protein>
    <submittedName>
        <fullName evidence="2">Uncharacterized protein</fullName>
    </submittedName>
</protein>
<keyword evidence="3" id="KW-1185">Reference proteome</keyword>
<reference evidence="2 3" key="1">
    <citation type="submission" date="2017-04" db="EMBL/GenBank/DDBJ databases">
        <authorList>
            <person name="Afonso C.L."/>
            <person name="Miller P.J."/>
            <person name="Scott M.A."/>
            <person name="Spackman E."/>
            <person name="Goraichik I."/>
            <person name="Dimitrov K.M."/>
            <person name="Suarez D.L."/>
            <person name="Swayne D.E."/>
        </authorList>
    </citation>
    <scope>NUCLEOTIDE SEQUENCE [LARGE SCALE GENOMIC DNA]</scope>
</reference>
<dbReference type="Proteomes" id="UP000240568">
    <property type="component" value="Segment"/>
</dbReference>
<name>A0A2H4IBJ1_9CAUD</name>